<dbReference type="InterPro" id="IPR011330">
    <property type="entry name" value="Glyco_hydro/deAcase_b/a-brl"/>
</dbReference>
<evidence type="ECO:0000259" key="3">
    <source>
        <dbReference type="PROSITE" id="PS51677"/>
    </source>
</evidence>
<dbReference type="EMBL" id="FWYB01000002">
    <property type="protein sequence ID" value="SMC73467.1"/>
    <property type="molecule type" value="Genomic_DNA"/>
</dbReference>
<dbReference type="STRING" id="475255.SAMN04488101_102570"/>
<dbReference type="InterPro" id="IPR002509">
    <property type="entry name" value="NODB_dom"/>
</dbReference>
<evidence type="ECO:0000313" key="5">
    <source>
        <dbReference type="Proteomes" id="UP000192678"/>
    </source>
</evidence>
<comment type="subcellular location">
    <subcellularLocation>
        <location evidence="1">Secreted</location>
    </subcellularLocation>
</comment>
<feature type="domain" description="NodB homology" evidence="3">
    <location>
        <begin position="73"/>
        <end position="321"/>
    </location>
</feature>
<keyword evidence="2" id="KW-0732">Signal</keyword>
<proteinExistence type="predicted"/>
<dbReference type="GO" id="GO:0016810">
    <property type="term" value="F:hydrolase activity, acting on carbon-nitrogen (but not peptide) bonds"/>
    <property type="evidence" value="ECO:0007669"/>
    <property type="project" value="InterPro"/>
</dbReference>
<dbReference type="Gene3D" id="3.20.20.370">
    <property type="entry name" value="Glycoside hydrolase/deacetylase"/>
    <property type="match status" value="1"/>
</dbReference>
<accession>A0A1W2BKF2</accession>
<dbReference type="InterPro" id="IPR051398">
    <property type="entry name" value="Polysacch_Deacetylase"/>
</dbReference>
<protein>
    <submittedName>
        <fullName evidence="4">Polysaccharide deacetylase</fullName>
    </submittedName>
</protein>
<dbReference type="PROSITE" id="PS51677">
    <property type="entry name" value="NODB"/>
    <property type="match status" value="1"/>
</dbReference>
<dbReference type="CDD" id="cd10918">
    <property type="entry name" value="CE4_NodB_like_5s_6s"/>
    <property type="match status" value="1"/>
</dbReference>
<name>A0A1W2BKF2_9SPHI</name>
<dbReference type="GO" id="GO:0005576">
    <property type="term" value="C:extracellular region"/>
    <property type="evidence" value="ECO:0007669"/>
    <property type="project" value="UniProtKB-SubCell"/>
</dbReference>
<dbReference type="SUPFAM" id="SSF88713">
    <property type="entry name" value="Glycoside hydrolase/deacetylase"/>
    <property type="match status" value="1"/>
</dbReference>
<dbReference type="Proteomes" id="UP000192678">
    <property type="component" value="Unassembled WGS sequence"/>
</dbReference>
<dbReference type="PANTHER" id="PTHR34216:SF3">
    <property type="entry name" value="POLY-BETA-1,6-N-ACETYL-D-GLUCOSAMINE N-DEACETYLASE"/>
    <property type="match status" value="1"/>
</dbReference>
<dbReference type="AlphaFoldDB" id="A0A1W2BKF2"/>
<dbReference type="GO" id="GO:0005975">
    <property type="term" value="P:carbohydrate metabolic process"/>
    <property type="evidence" value="ECO:0007669"/>
    <property type="project" value="InterPro"/>
</dbReference>
<reference evidence="4 5" key="1">
    <citation type="submission" date="2017-04" db="EMBL/GenBank/DDBJ databases">
        <authorList>
            <person name="Afonso C.L."/>
            <person name="Miller P.J."/>
            <person name="Scott M.A."/>
            <person name="Spackman E."/>
            <person name="Goraichik I."/>
            <person name="Dimitrov K.M."/>
            <person name="Suarez D.L."/>
            <person name="Swayne D.E."/>
        </authorList>
    </citation>
    <scope>NUCLEOTIDE SEQUENCE [LARGE SCALE GENOMIC DNA]</scope>
    <source>
        <strain evidence="4 5">DSM 19625</strain>
    </source>
</reference>
<gene>
    <name evidence="4" type="ORF">SAMN04488101_102570</name>
</gene>
<dbReference type="PANTHER" id="PTHR34216">
    <property type="match status" value="1"/>
</dbReference>
<dbReference type="Pfam" id="PF01522">
    <property type="entry name" value="Polysacc_deac_1"/>
    <property type="match status" value="2"/>
</dbReference>
<evidence type="ECO:0000313" key="4">
    <source>
        <dbReference type="EMBL" id="SMC73467.1"/>
    </source>
</evidence>
<evidence type="ECO:0000256" key="2">
    <source>
        <dbReference type="ARBA" id="ARBA00022729"/>
    </source>
</evidence>
<organism evidence="4 5">
    <name type="scientific">Pedobacter nyackensis</name>
    <dbReference type="NCBI Taxonomy" id="475255"/>
    <lineage>
        <taxon>Bacteria</taxon>
        <taxon>Pseudomonadati</taxon>
        <taxon>Bacteroidota</taxon>
        <taxon>Sphingobacteriia</taxon>
        <taxon>Sphingobacteriales</taxon>
        <taxon>Sphingobacteriaceae</taxon>
        <taxon>Pedobacter</taxon>
    </lineage>
</organism>
<sequence>MFRSLLSSIKQKYTRRGVVLMYHRIATPLSDPWELSVSPEHFEEHLKVLKAYHVISIKELADILGNKRRMATNTAIITFDDGYRDNYLAGKPLLEKYNLPATFFIPTNSIGEQQEFWWDALERICLQSPNLPDKLILEQPDNISWDIGNSGNMVSPADLYLNLCVILRKMPATQQQTFIKTLETWANNTNNRPEYFTMDKKELLDLQSGKLFTIGAHTMTHPFLPDFPYNYQKSEIQGGITHLEELTGNPIKYLAYPHGGRDQNTLDILAESGVGLAFTTDPQHFKADTDKLTIPRFQVGNWDGKTFEFHLNNWMRNNTLA</sequence>
<keyword evidence="5" id="KW-1185">Reference proteome</keyword>
<evidence type="ECO:0000256" key="1">
    <source>
        <dbReference type="ARBA" id="ARBA00004613"/>
    </source>
</evidence>